<dbReference type="RefSeq" id="WP_183653260.1">
    <property type="nucleotide sequence ID" value="NZ_JACIJG010000009.1"/>
</dbReference>
<dbReference type="GO" id="GO:0008757">
    <property type="term" value="F:S-adenosylmethionine-dependent methyltransferase activity"/>
    <property type="evidence" value="ECO:0007669"/>
    <property type="project" value="InterPro"/>
</dbReference>
<dbReference type="Proteomes" id="UP000555546">
    <property type="component" value="Unassembled WGS sequence"/>
</dbReference>
<dbReference type="CDD" id="cd02440">
    <property type="entry name" value="AdoMet_MTases"/>
    <property type="match status" value="1"/>
</dbReference>
<dbReference type="InterPro" id="IPR013216">
    <property type="entry name" value="Methyltransf_11"/>
</dbReference>
<dbReference type="InterPro" id="IPR050508">
    <property type="entry name" value="Methyltransf_Superfamily"/>
</dbReference>
<keyword evidence="3" id="KW-1185">Reference proteome</keyword>
<proteinExistence type="predicted"/>
<evidence type="ECO:0000259" key="1">
    <source>
        <dbReference type="Pfam" id="PF08241"/>
    </source>
</evidence>
<feature type="domain" description="Methyltransferase type 11" evidence="1">
    <location>
        <begin position="75"/>
        <end position="190"/>
    </location>
</feature>
<evidence type="ECO:0000313" key="3">
    <source>
        <dbReference type="Proteomes" id="UP000555546"/>
    </source>
</evidence>
<dbReference type="InterPro" id="IPR029063">
    <property type="entry name" value="SAM-dependent_MTases_sf"/>
</dbReference>
<name>A0A7W9ELX6_9HYPH</name>
<dbReference type="PANTHER" id="PTHR42912">
    <property type="entry name" value="METHYLTRANSFERASE"/>
    <property type="match status" value="1"/>
</dbReference>
<keyword evidence="2" id="KW-0808">Transferase</keyword>
<dbReference type="SUPFAM" id="SSF53335">
    <property type="entry name" value="S-adenosyl-L-methionine-dependent methyltransferases"/>
    <property type="match status" value="1"/>
</dbReference>
<dbReference type="EMBL" id="JACIJG010000009">
    <property type="protein sequence ID" value="MBB5702807.1"/>
    <property type="molecule type" value="Genomic_DNA"/>
</dbReference>
<dbReference type="GO" id="GO:0032259">
    <property type="term" value="P:methylation"/>
    <property type="evidence" value="ECO:0007669"/>
    <property type="project" value="UniProtKB-KW"/>
</dbReference>
<dbReference type="Gene3D" id="3.40.50.150">
    <property type="entry name" value="Vaccinia Virus protein VP39"/>
    <property type="match status" value="1"/>
</dbReference>
<evidence type="ECO:0000313" key="2">
    <source>
        <dbReference type="EMBL" id="MBB5702807.1"/>
    </source>
</evidence>
<dbReference type="Pfam" id="PF08241">
    <property type="entry name" value="Methyltransf_11"/>
    <property type="match status" value="1"/>
</dbReference>
<keyword evidence="2" id="KW-0489">Methyltransferase</keyword>
<gene>
    <name evidence="2" type="ORF">FHS76_002696</name>
</gene>
<reference evidence="2 3" key="1">
    <citation type="submission" date="2020-08" db="EMBL/GenBank/DDBJ databases">
        <title>Genomic Encyclopedia of Type Strains, Phase IV (KMG-IV): sequencing the most valuable type-strain genomes for metagenomic binning, comparative biology and taxonomic classification.</title>
        <authorList>
            <person name="Goeker M."/>
        </authorList>
    </citation>
    <scope>NUCLEOTIDE SEQUENCE [LARGE SCALE GENOMIC DNA]</scope>
    <source>
        <strain evidence="2 3">DSM 26944</strain>
    </source>
</reference>
<comment type="caution">
    <text evidence="2">The sequence shown here is derived from an EMBL/GenBank/DDBJ whole genome shotgun (WGS) entry which is preliminary data.</text>
</comment>
<sequence>MTDVVMLKQPAPETGPAIPDTQIDWLMQSVLKNRFLPSPDPNSVFVGDGDYRAVGAEFLGHFIRKGGLRPDARVLDIGSGIGRMAVPLTQYLDPARARYSGIDPVAGGVNWCRQNIASRYPNFDFRHIDIAHDLYNPKGVVNGISLVLPFQDKSFDFAIMTSVVTHLPSDEVKVYLREVARVLAPGGRLFMTAFVVDDIAARDRHGKRDRRLAFERHGDGPCWFVPDLPPLAAVGFESGFLDRALAGVGLMLETKSLGHWRGVDADHYQDIFIASRGAI</sequence>
<organism evidence="2 3">
    <name type="scientific">Brucella daejeonensis</name>
    <dbReference type="NCBI Taxonomy" id="659015"/>
    <lineage>
        <taxon>Bacteria</taxon>
        <taxon>Pseudomonadati</taxon>
        <taxon>Pseudomonadota</taxon>
        <taxon>Alphaproteobacteria</taxon>
        <taxon>Hyphomicrobiales</taxon>
        <taxon>Brucellaceae</taxon>
        <taxon>Brucella/Ochrobactrum group</taxon>
        <taxon>Brucella</taxon>
    </lineage>
</organism>
<protein>
    <submittedName>
        <fullName evidence="2">SAM-dependent methyltransferase</fullName>
    </submittedName>
</protein>
<dbReference type="PANTHER" id="PTHR42912:SF98">
    <property type="entry name" value="UNCHARACTERISED METHYLTRANSFERASE RV1498C"/>
    <property type="match status" value="1"/>
</dbReference>
<dbReference type="AlphaFoldDB" id="A0A7W9ELX6"/>
<accession>A0A7W9ELX6</accession>